<evidence type="ECO:0000313" key="1">
    <source>
        <dbReference type="EMBL" id="KRY51800.1"/>
    </source>
</evidence>
<organism evidence="1 2">
    <name type="scientific">Trichinella britovi</name>
    <name type="common">Parasitic roundworm</name>
    <dbReference type="NCBI Taxonomy" id="45882"/>
    <lineage>
        <taxon>Eukaryota</taxon>
        <taxon>Metazoa</taxon>
        <taxon>Ecdysozoa</taxon>
        <taxon>Nematoda</taxon>
        <taxon>Enoplea</taxon>
        <taxon>Dorylaimia</taxon>
        <taxon>Trichinellida</taxon>
        <taxon>Trichinellidae</taxon>
        <taxon>Trichinella</taxon>
    </lineage>
</organism>
<comment type="caution">
    <text evidence="1">The sequence shown here is derived from an EMBL/GenBank/DDBJ whole genome shotgun (WGS) entry which is preliminary data.</text>
</comment>
<evidence type="ECO:0000313" key="2">
    <source>
        <dbReference type="Proteomes" id="UP000054653"/>
    </source>
</evidence>
<name>A0A0V1CRL8_TRIBR</name>
<sequence length="73" mass="8163">MPLDSSSPRSFAPYDDLWQNCKLQHIASTSIIVVWSYDFGGSECSIRHEAKSQLKCWTAGTGASMQRNLKPND</sequence>
<keyword evidence="2" id="KW-1185">Reference proteome</keyword>
<dbReference type="EMBL" id="JYDI01000117">
    <property type="protein sequence ID" value="KRY51800.1"/>
    <property type="molecule type" value="Genomic_DNA"/>
</dbReference>
<accession>A0A0V1CRL8</accession>
<protein>
    <submittedName>
        <fullName evidence="1">Uncharacterized protein</fullName>
    </submittedName>
</protein>
<proteinExistence type="predicted"/>
<dbReference type="Proteomes" id="UP000054653">
    <property type="component" value="Unassembled WGS sequence"/>
</dbReference>
<dbReference type="AlphaFoldDB" id="A0A0V1CRL8"/>
<reference evidence="1 2" key="1">
    <citation type="submission" date="2015-01" db="EMBL/GenBank/DDBJ databases">
        <title>Evolution of Trichinella species and genotypes.</title>
        <authorList>
            <person name="Korhonen P.K."/>
            <person name="Edoardo P."/>
            <person name="Giuseppe L.R."/>
            <person name="Gasser R.B."/>
        </authorList>
    </citation>
    <scope>NUCLEOTIDE SEQUENCE [LARGE SCALE GENOMIC DNA]</scope>
    <source>
        <strain evidence="1">ISS120</strain>
    </source>
</reference>
<gene>
    <name evidence="1" type="ORF">T03_813</name>
</gene>